<reference evidence="2 3" key="1">
    <citation type="submission" date="2021-07" db="EMBL/GenBank/DDBJ databases">
        <authorList>
            <person name="Palmer J.M."/>
        </authorList>
    </citation>
    <scope>NUCLEOTIDE SEQUENCE [LARGE SCALE GENOMIC DNA]</scope>
    <source>
        <strain evidence="2 3">AT_MEX2019</strain>
        <tissue evidence="2">Muscle</tissue>
    </source>
</reference>
<gene>
    <name evidence="2" type="ORF">ATANTOWER_007690</name>
</gene>
<proteinExistence type="predicted"/>
<comment type="caution">
    <text evidence="2">The sequence shown here is derived from an EMBL/GenBank/DDBJ whole genome shotgun (WGS) entry which is preliminary data.</text>
</comment>
<organism evidence="2 3">
    <name type="scientific">Ataeniobius toweri</name>
    <dbReference type="NCBI Taxonomy" id="208326"/>
    <lineage>
        <taxon>Eukaryota</taxon>
        <taxon>Metazoa</taxon>
        <taxon>Chordata</taxon>
        <taxon>Craniata</taxon>
        <taxon>Vertebrata</taxon>
        <taxon>Euteleostomi</taxon>
        <taxon>Actinopterygii</taxon>
        <taxon>Neopterygii</taxon>
        <taxon>Teleostei</taxon>
        <taxon>Neoteleostei</taxon>
        <taxon>Acanthomorphata</taxon>
        <taxon>Ovalentaria</taxon>
        <taxon>Atherinomorphae</taxon>
        <taxon>Cyprinodontiformes</taxon>
        <taxon>Goodeidae</taxon>
        <taxon>Ataeniobius</taxon>
    </lineage>
</organism>
<keyword evidence="3" id="KW-1185">Reference proteome</keyword>
<protein>
    <submittedName>
        <fullName evidence="2">Uncharacterized protein</fullName>
    </submittedName>
</protein>
<sequence>MRHAGNGNESLFSAGFIIPVDVRAATSVKLHMSNCPAQPVYSPKMDDPNRKRLRERNSRTSNHGGANTKLVTPYHDPLFQTPGLIVEYHRVQYVNSIITPVMIDSAF</sequence>
<evidence type="ECO:0000313" key="2">
    <source>
        <dbReference type="EMBL" id="MED6261622.1"/>
    </source>
</evidence>
<feature type="region of interest" description="Disordered" evidence="1">
    <location>
        <begin position="37"/>
        <end position="74"/>
    </location>
</feature>
<evidence type="ECO:0000256" key="1">
    <source>
        <dbReference type="SAM" id="MobiDB-lite"/>
    </source>
</evidence>
<dbReference type="Proteomes" id="UP001345963">
    <property type="component" value="Unassembled WGS sequence"/>
</dbReference>
<feature type="compositionally biased region" description="Basic and acidic residues" evidence="1">
    <location>
        <begin position="44"/>
        <end position="58"/>
    </location>
</feature>
<dbReference type="EMBL" id="JAHUTI010090408">
    <property type="protein sequence ID" value="MED6261622.1"/>
    <property type="molecule type" value="Genomic_DNA"/>
</dbReference>
<accession>A0ABU7CG56</accession>
<evidence type="ECO:0000313" key="3">
    <source>
        <dbReference type="Proteomes" id="UP001345963"/>
    </source>
</evidence>
<name>A0ABU7CG56_9TELE</name>